<sequence length="611" mass="69069">MMVVHLKIGLQVVARGKVASIIEILDGSSFVVRYRSGELQKVELDEIQLLDPSINAGADSGRISATNLDVELSHSELETAALRYETIKSWKSGELTNLQAAERINVSLPQLYKVSKSFHEDVGSLSLVRSSRGRKKGKRMLSNEMELIVRDAVYKIYKSRAASYSSVWKEVSVTCREKGLRAPCLKLVTLRTKEIFSDAERNRIKLGRDAADQKHAARPGKKELLRPLARVQMDHTLVDIILLSNDRIHVIGRPWLTVVIDLYTRVLLGYYLSLHVPSALTVACTLAHAVLPKDTFLDGVGLSKGDYPFFGVPTILHMDNASEFQSPKLKYGCQLFGIQPEYRPPGRKHYGGHVERIIGTFMTTKVHFLKGSTMSNAVARRNLQSEKEAAMTFSDFSRWFAREVIVYHSTVHSALRNARGILASPKDIWLEYFAPTGGVPFPPQVTDPHQFRLYFMPEEYRKIRPNGIEFKGVAYWDPLLTQFVGTAKVIIKYDPYNLRNIWVKVDGRFCAIGLSDLTKDAPSLEEQRASAFFRAYARPGDITDDNAITAYREKQTIETNSVKETRAERRRHIAAETYRSAYPENSEQLRPQVAAIKPDYTRSPKKFSLGE</sequence>
<dbReference type="InterPro" id="IPR009004">
    <property type="entry name" value="Transposase_Mu_C"/>
</dbReference>
<evidence type="ECO:0000256" key="1">
    <source>
        <dbReference type="SAM" id="MobiDB-lite"/>
    </source>
</evidence>
<dbReference type="InterPro" id="IPR001584">
    <property type="entry name" value="Integrase_cat-core"/>
</dbReference>
<comment type="caution">
    <text evidence="3">The sequence shown here is derived from an EMBL/GenBank/DDBJ whole genome shotgun (WGS) entry which is preliminary data.</text>
</comment>
<dbReference type="AlphaFoldDB" id="A0A3M4SH45"/>
<dbReference type="RefSeq" id="WP_259639541.1">
    <property type="nucleotide sequence ID" value="NZ_RBRQ01000057.1"/>
</dbReference>
<protein>
    <submittedName>
        <fullName evidence="3">Integrase catalytic subunit</fullName>
    </submittedName>
</protein>
<gene>
    <name evidence="3" type="ORF">ALP92_03517</name>
</gene>
<dbReference type="Proteomes" id="UP000276615">
    <property type="component" value="Unassembled WGS sequence"/>
</dbReference>
<dbReference type="Gene3D" id="3.30.420.10">
    <property type="entry name" value="Ribonuclease H-like superfamily/Ribonuclease H"/>
    <property type="match status" value="1"/>
</dbReference>
<evidence type="ECO:0000313" key="3">
    <source>
        <dbReference type="EMBL" id="RMR13996.1"/>
    </source>
</evidence>
<dbReference type="InterPro" id="IPR012337">
    <property type="entry name" value="RNaseH-like_sf"/>
</dbReference>
<reference evidence="3 4" key="1">
    <citation type="submission" date="2018-08" db="EMBL/GenBank/DDBJ databases">
        <title>Recombination of ecologically and evolutionarily significant loci maintains genetic cohesion in the Pseudomonas syringae species complex.</title>
        <authorList>
            <person name="Dillon M."/>
            <person name="Thakur S."/>
            <person name="Almeida R.N.D."/>
            <person name="Weir B.S."/>
            <person name="Guttman D.S."/>
        </authorList>
    </citation>
    <scope>NUCLEOTIDE SEQUENCE [LARGE SCALE GENOMIC DNA]</scope>
    <source>
        <strain evidence="3 4">ICMP 8670</strain>
    </source>
</reference>
<feature type="region of interest" description="Disordered" evidence="1">
    <location>
        <begin position="581"/>
        <end position="611"/>
    </location>
</feature>
<dbReference type="InterPro" id="IPR036397">
    <property type="entry name" value="RNaseH_sf"/>
</dbReference>
<dbReference type="InterPro" id="IPR015378">
    <property type="entry name" value="Transposase-like_Mu_C"/>
</dbReference>
<feature type="domain" description="Integrase catalytic" evidence="2">
    <location>
        <begin position="223"/>
        <end position="433"/>
    </location>
</feature>
<dbReference type="PROSITE" id="PS50994">
    <property type="entry name" value="INTEGRASE"/>
    <property type="match status" value="1"/>
</dbReference>
<evidence type="ECO:0000259" key="2">
    <source>
        <dbReference type="PROSITE" id="PS50994"/>
    </source>
</evidence>
<dbReference type="EMBL" id="RBRQ01000057">
    <property type="protein sequence ID" value="RMR13996.1"/>
    <property type="molecule type" value="Genomic_DNA"/>
</dbReference>
<dbReference type="SUPFAM" id="SSF53098">
    <property type="entry name" value="Ribonuclease H-like"/>
    <property type="match status" value="1"/>
</dbReference>
<evidence type="ECO:0000313" key="4">
    <source>
        <dbReference type="Proteomes" id="UP000276615"/>
    </source>
</evidence>
<accession>A0A3M4SH45</accession>
<organism evidence="3 4">
    <name type="scientific">Pseudomonas syringae pv. primulae</name>
    <dbReference type="NCBI Taxonomy" id="251707"/>
    <lineage>
        <taxon>Bacteria</taxon>
        <taxon>Pseudomonadati</taxon>
        <taxon>Pseudomonadota</taxon>
        <taxon>Gammaproteobacteria</taxon>
        <taxon>Pseudomonadales</taxon>
        <taxon>Pseudomonadaceae</taxon>
        <taxon>Pseudomonas</taxon>
    </lineage>
</organism>
<dbReference type="GO" id="GO:0015074">
    <property type="term" value="P:DNA integration"/>
    <property type="evidence" value="ECO:0007669"/>
    <property type="project" value="InterPro"/>
</dbReference>
<dbReference type="Pfam" id="PF09299">
    <property type="entry name" value="Mu-transpos_C"/>
    <property type="match status" value="1"/>
</dbReference>
<dbReference type="SUPFAM" id="SSF50610">
    <property type="entry name" value="mu transposase, C-terminal domain"/>
    <property type="match status" value="1"/>
</dbReference>
<name>A0A3M4SH45_9PSED</name>
<dbReference type="GO" id="GO:0003676">
    <property type="term" value="F:nucleic acid binding"/>
    <property type="evidence" value="ECO:0007669"/>
    <property type="project" value="InterPro"/>
</dbReference>
<proteinExistence type="predicted"/>